<keyword evidence="1" id="KW-0597">Phosphoprotein</keyword>
<dbReference type="Gene3D" id="2.60.40.10">
    <property type="entry name" value="Immunoglobulins"/>
    <property type="match status" value="1"/>
</dbReference>
<keyword evidence="2" id="KW-0472">Membrane</keyword>
<dbReference type="CDD" id="cd16917">
    <property type="entry name" value="HATPase_UhpB-NarQ-NarX-like"/>
    <property type="match status" value="1"/>
</dbReference>
<protein>
    <recommendedName>
        <fullName evidence="4">Histidine kinase domain-containing protein</fullName>
    </recommendedName>
</protein>
<dbReference type="InterPro" id="IPR011123">
    <property type="entry name" value="Y_Y_Y"/>
</dbReference>
<feature type="chain" id="PRO_5012058723" description="Histidine kinase domain-containing protein" evidence="3">
    <location>
        <begin position="25"/>
        <end position="987"/>
    </location>
</feature>
<organism evidence="5 6">
    <name type="scientific">Mucilaginibacter xinganensis</name>
    <dbReference type="NCBI Taxonomy" id="1234841"/>
    <lineage>
        <taxon>Bacteria</taxon>
        <taxon>Pseudomonadati</taxon>
        <taxon>Bacteroidota</taxon>
        <taxon>Sphingobacteriia</taxon>
        <taxon>Sphingobacteriales</taxon>
        <taxon>Sphingobacteriaceae</taxon>
        <taxon>Mucilaginibacter</taxon>
    </lineage>
</organism>
<dbReference type="InterPro" id="IPR011044">
    <property type="entry name" value="Quino_amine_DH_bsu"/>
</dbReference>
<dbReference type="PANTHER" id="PTHR43547">
    <property type="entry name" value="TWO-COMPONENT HISTIDINE KINASE"/>
    <property type="match status" value="1"/>
</dbReference>
<evidence type="ECO:0000259" key="4">
    <source>
        <dbReference type="PROSITE" id="PS50109"/>
    </source>
</evidence>
<dbReference type="InterPro" id="IPR013783">
    <property type="entry name" value="Ig-like_fold"/>
</dbReference>
<dbReference type="Pfam" id="PF07730">
    <property type="entry name" value="HisKA_3"/>
    <property type="match status" value="1"/>
</dbReference>
<dbReference type="Gene3D" id="2.130.10.10">
    <property type="entry name" value="YVTN repeat-like/Quinoprotein amine dehydrogenase"/>
    <property type="match status" value="3"/>
</dbReference>
<feature type="domain" description="Histidine kinase" evidence="4">
    <location>
        <begin position="795"/>
        <end position="987"/>
    </location>
</feature>
<dbReference type="EMBL" id="CP022743">
    <property type="protein sequence ID" value="ASU32554.1"/>
    <property type="molecule type" value="Genomic_DNA"/>
</dbReference>
<keyword evidence="2" id="KW-0812">Transmembrane</keyword>
<dbReference type="InterPro" id="IPR003594">
    <property type="entry name" value="HATPase_dom"/>
</dbReference>
<dbReference type="InterPro" id="IPR015943">
    <property type="entry name" value="WD40/YVTN_repeat-like_dom_sf"/>
</dbReference>
<dbReference type="Gene3D" id="1.20.5.1930">
    <property type="match status" value="1"/>
</dbReference>
<dbReference type="RefSeq" id="WP_211710236.1">
    <property type="nucleotide sequence ID" value="NZ_CP022743.1"/>
</dbReference>
<accession>A0A223NS89</accession>
<dbReference type="AlphaFoldDB" id="A0A223NS89"/>
<dbReference type="KEGG" id="muc:MuYL_0651"/>
<dbReference type="InterPro" id="IPR036890">
    <property type="entry name" value="HATPase_C_sf"/>
</dbReference>
<reference evidence="5 6" key="1">
    <citation type="submission" date="2017-08" db="EMBL/GenBank/DDBJ databases">
        <title>Complete genome sequence of Mucilaginibacter sp. strain BJC16-A31.</title>
        <authorList>
            <consortium name="Henan University of Science and Technology"/>
            <person name="You X."/>
        </authorList>
    </citation>
    <scope>NUCLEOTIDE SEQUENCE [LARGE SCALE GENOMIC DNA]</scope>
    <source>
        <strain evidence="5 6">BJC16-A31</strain>
    </source>
</reference>
<keyword evidence="6" id="KW-1185">Reference proteome</keyword>
<gene>
    <name evidence="5" type="ORF">MuYL_0651</name>
</gene>
<keyword evidence="2" id="KW-1133">Transmembrane helix</keyword>
<feature type="signal peptide" evidence="3">
    <location>
        <begin position="1"/>
        <end position="24"/>
    </location>
</feature>
<dbReference type="SUPFAM" id="SSF50969">
    <property type="entry name" value="YVTN repeat-like/Quinoprotein amine dehydrogenase"/>
    <property type="match status" value="1"/>
</dbReference>
<evidence type="ECO:0000313" key="5">
    <source>
        <dbReference type="EMBL" id="ASU32554.1"/>
    </source>
</evidence>
<dbReference type="Proteomes" id="UP000215002">
    <property type="component" value="Chromosome"/>
</dbReference>
<proteinExistence type="predicted"/>
<dbReference type="InterPro" id="IPR005467">
    <property type="entry name" value="His_kinase_dom"/>
</dbReference>
<evidence type="ECO:0000313" key="6">
    <source>
        <dbReference type="Proteomes" id="UP000215002"/>
    </source>
</evidence>
<dbReference type="Pfam" id="PF07495">
    <property type="entry name" value="Y_Y_Y"/>
    <property type="match status" value="1"/>
</dbReference>
<dbReference type="GO" id="GO:0046983">
    <property type="term" value="F:protein dimerization activity"/>
    <property type="evidence" value="ECO:0007669"/>
    <property type="project" value="InterPro"/>
</dbReference>
<evidence type="ECO:0000256" key="2">
    <source>
        <dbReference type="SAM" id="Phobius"/>
    </source>
</evidence>
<dbReference type="InterPro" id="IPR011712">
    <property type="entry name" value="Sig_transdc_His_kin_sub3_dim/P"/>
</dbReference>
<keyword evidence="3" id="KW-0732">Signal</keyword>
<dbReference type="GO" id="GO:0000155">
    <property type="term" value="F:phosphorelay sensor kinase activity"/>
    <property type="evidence" value="ECO:0007669"/>
    <property type="project" value="InterPro"/>
</dbReference>
<dbReference type="Pfam" id="PF02518">
    <property type="entry name" value="HATPase_c"/>
    <property type="match status" value="1"/>
</dbReference>
<dbReference type="PROSITE" id="PS50109">
    <property type="entry name" value="HIS_KIN"/>
    <property type="match status" value="1"/>
</dbReference>
<dbReference type="Gene3D" id="3.30.565.10">
    <property type="entry name" value="Histidine kinase-like ATPase, C-terminal domain"/>
    <property type="match status" value="1"/>
</dbReference>
<dbReference type="PANTHER" id="PTHR43547:SF2">
    <property type="entry name" value="HYBRID SIGNAL TRANSDUCTION HISTIDINE KINASE C"/>
    <property type="match status" value="1"/>
</dbReference>
<dbReference type="SUPFAM" id="SSF50998">
    <property type="entry name" value="Quinoprotein alcohol dehydrogenase-like"/>
    <property type="match status" value="1"/>
</dbReference>
<evidence type="ECO:0000256" key="3">
    <source>
        <dbReference type="SAM" id="SignalP"/>
    </source>
</evidence>
<dbReference type="SUPFAM" id="SSF55874">
    <property type="entry name" value="ATPase domain of HSP90 chaperone/DNA topoisomerase II/histidine kinase"/>
    <property type="match status" value="1"/>
</dbReference>
<evidence type="ECO:0000256" key="1">
    <source>
        <dbReference type="ARBA" id="ARBA00022553"/>
    </source>
</evidence>
<feature type="transmembrane region" description="Helical" evidence="2">
    <location>
        <begin position="754"/>
        <end position="775"/>
    </location>
</feature>
<name>A0A223NS89_9SPHI</name>
<dbReference type="InterPro" id="IPR011047">
    <property type="entry name" value="Quinoprotein_ADH-like_sf"/>
</dbReference>
<dbReference type="GO" id="GO:0016020">
    <property type="term" value="C:membrane"/>
    <property type="evidence" value="ECO:0007669"/>
    <property type="project" value="InterPro"/>
</dbReference>
<sequence length="987" mass="111555">MYKFYRCILLLVLPLIVRSQSLTPAPDVRFENFNSQNHFTSRQILSIAVDKRGYVWTSGAGVQRFDGYKTVQFSSFNTTVHTIKDSYAHIIADNDGRIWASSGGLSYYDDDSDSFVYIQPGGKKAPFIFAHALSVNGDYLWFVCDYGLAKINVRTLKITYTSLVSVIDPLCSYMVNKHTLLVSSRQKVYLYNTVKDTYSEMILTYNNSLVKVYTAIGTGSEVLLGTTLGLFKLKNLKEITLISPETKDIEVDDLHFLSDDKDKRHLYMATDGKGLMVYNTAEKRIEATYLHDENNPYSLPTNIILGMFTDNAGRLWMAMQTGISLLSKHNQQWKIRYLDKKEVEEQSVTKIAQDPGDSSKVWLSCNNRGMVRIDWGTKTIEKSYCTTPEMRQINDFAPISKHRWLLVTSKKIMEWSPEKGIISMKALPLPDSLSLGCYIRKIILTDRGDCYITTNKGLFRYDLAEKKITVEIASDKDEGGLHVHATDLVNGFYDNGELWIGSRNGLINFNTSTKTVRRYNGKPYKDYYTFEIAKDGNNILCSVLSGLAIFDRQSKSFRIINKLAGLVKPTCIAAGVSGRDILLGTEVGLMKFDFNTLKAAQVETDNELMRVVPKSSFSAIGHDMAVGFMGGYAYYQSGAQERLKVSEPIIEGLSVNNQPVLNGYSNKKLRFSYTDNSINIPFTAFQYSSPDNIKFRYRLKGADKDWQYPENQRSANYAQLSSGSYTFYVQSGDKNNNWNPVIASLSFVIAPPFWATWWFMAFIVLVIASILYLLYQYKIAHLKAIETIRQNIASDFHDDLGSTLSSISIFSEVAVQKTDTDLAGAKTLVGDIGVRARAMINSMNDMVWTIKPENDNLYKLMQRMEEFSYPVAEAKETQLVFLMDESLYNIKTDMVKRKNLFLIFKEAFNNAVKYSGAGNIHVTFKLNNNKTLLMQVTDNGYGFKYESKRPGNGLANMHKRAAEIKGKLTVITAPGEGTEINIICKIT</sequence>